<dbReference type="EMBL" id="QNUK01000500">
    <property type="protein sequence ID" value="KAF5892451.1"/>
    <property type="molecule type" value="Genomic_DNA"/>
</dbReference>
<dbReference type="GO" id="GO:0004252">
    <property type="term" value="F:serine-type endopeptidase activity"/>
    <property type="evidence" value="ECO:0007669"/>
    <property type="project" value="InterPro"/>
</dbReference>
<dbReference type="Proteomes" id="UP000727407">
    <property type="component" value="Unassembled WGS sequence"/>
</dbReference>
<dbReference type="InterPro" id="IPR001254">
    <property type="entry name" value="Trypsin_dom"/>
</dbReference>
<comment type="caution">
    <text evidence="7">The sequence shown here is derived from an EMBL/GenBank/DDBJ whole genome shotgun (WGS) entry which is preliminary data.</text>
</comment>
<dbReference type="PANTHER" id="PTHR24252:SF7">
    <property type="entry name" value="HYALIN"/>
    <property type="match status" value="1"/>
</dbReference>
<keyword evidence="8" id="KW-1185">Reference proteome</keyword>
<dbReference type="SMART" id="SM00020">
    <property type="entry name" value="Tryp_SPc"/>
    <property type="match status" value="1"/>
</dbReference>
<reference evidence="7" key="1">
    <citation type="submission" date="2020-07" db="EMBL/GenBank/DDBJ databases">
        <title>Clarias magur genome sequencing, assembly and annotation.</title>
        <authorList>
            <person name="Kushwaha B."/>
            <person name="Kumar R."/>
            <person name="Das P."/>
            <person name="Joshi C.G."/>
            <person name="Kumar D."/>
            <person name="Nagpure N.S."/>
            <person name="Pandey M."/>
            <person name="Agarwal S."/>
            <person name="Srivastava S."/>
            <person name="Singh M."/>
            <person name="Sahoo L."/>
            <person name="Jayasankar P."/>
            <person name="Meher P.K."/>
            <person name="Koringa P.G."/>
            <person name="Iquebal M.A."/>
            <person name="Das S.P."/>
            <person name="Bit A."/>
            <person name="Patnaik S."/>
            <person name="Patel N."/>
            <person name="Shah T.M."/>
            <person name="Hinsu A."/>
            <person name="Jena J.K."/>
        </authorList>
    </citation>
    <scope>NUCLEOTIDE SEQUENCE</scope>
    <source>
        <strain evidence="7">CIFAMagur01</strain>
        <tissue evidence="7">Testis</tissue>
    </source>
</reference>
<keyword evidence="1 7" id="KW-0645">Protease</keyword>
<evidence type="ECO:0000256" key="4">
    <source>
        <dbReference type="ARBA" id="ARBA00022825"/>
    </source>
</evidence>
<gene>
    <name evidence="7" type="primary">prss60.2</name>
    <name evidence="7" type="ORF">DAT39_017837</name>
</gene>
<dbReference type="Pfam" id="PF00089">
    <property type="entry name" value="Trypsin"/>
    <property type="match status" value="1"/>
</dbReference>
<keyword evidence="2" id="KW-0732">Signal</keyword>
<dbReference type="AlphaFoldDB" id="A0A8J4T9Y7"/>
<dbReference type="PRINTS" id="PR00722">
    <property type="entry name" value="CHYMOTRYPSIN"/>
</dbReference>
<dbReference type="SUPFAM" id="SSF50494">
    <property type="entry name" value="Trypsin-like serine proteases"/>
    <property type="match status" value="1"/>
</dbReference>
<evidence type="ECO:0000259" key="6">
    <source>
        <dbReference type="PROSITE" id="PS50240"/>
    </source>
</evidence>
<keyword evidence="3" id="KW-0378">Hydrolase</keyword>
<dbReference type="InterPro" id="IPR018114">
    <property type="entry name" value="TRYPSIN_HIS"/>
</dbReference>
<dbReference type="InterPro" id="IPR043504">
    <property type="entry name" value="Peptidase_S1_PA_chymotrypsin"/>
</dbReference>
<evidence type="ECO:0000256" key="1">
    <source>
        <dbReference type="ARBA" id="ARBA00022670"/>
    </source>
</evidence>
<evidence type="ECO:0000313" key="8">
    <source>
        <dbReference type="Proteomes" id="UP000727407"/>
    </source>
</evidence>
<evidence type="ECO:0000256" key="2">
    <source>
        <dbReference type="ARBA" id="ARBA00022729"/>
    </source>
</evidence>
<feature type="non-terminal residue" evidence="7">
    <location>
        <position position="1"/>
    </location>
</feature>
<keyword evidence="5" id="KW-1015">Disulfide bond</keyword>
<dbReference type="Gene3D" id="2.40.10.10">
    <property type="entry name" value="Trypsin-like serine proteases"/>
    <property type="match status" value="1"/>
</dbReference>
<evidence type="ECO:0000313" key="7">
    <source>
        <dbReference type="EMBL" id="KAF5892451.1"/>
    </source>
</evidence>
<dbReference type="GO" id="GO:0006508">
    <property type="term" value="P:proteolysis"/>
    <property type="evidence" value="ECO:0007669"/>
    <property type="project" value="UniProtKB-KW"/>
</dbReference>
<evidence type="ECO:0000256" key="3">
    <source>
        <dbReference type="ARBA" id="ARBA00022801"/>
    </source>
</evidence>
<dbReference type="InterPro" id="IPR009003">
    <property type="entry name" value="Peptidase_S1_PA"/>
</dbReference>
<dbReference type="InterPro" id="IPR001314">
    <property type="entry name" value="Peptidase_S1A"/>
</dbReference>
<dbReference type="PANTHER" id="PTHR24252">
    <property type="entry name" value="ACROSIN-RELATED"/>
    <property type="match status" value="1"/>
</dbReference>
<dbReference type="OrthoDB" id="93664at2759"/>
<dbReference type="CDD" id="cd00190">
    <property type="entry name" value="Tryp_SPc"/>
    <property type="match status" value="1"/>
</dbReference>
<evidence type="ECO:0000256" key="5">
    <source>
        <dbReference type="ARBA" id="ARBA00023157"/>
    </source>
</evidence>
<feature type="domain" description="Peptidase S1" evidence="6">
    <location>
        <begin position="17"/>
        <end position="234"/>
    </location>
</feature>
<protein>
    <submittedName>
        <fullName evidence="7">Serine protease 27-like</fullName>
    </submittedName>
</protein>
<organism evidence="7 8">
    <name type="scientific">Clarias magur</name>
    <name type="common">Asian catfish</name>
    <name type="synonym">Macropteronotus magur</name>
    <dbReference type="NCBI Taxonomy" id="1594786"/>
    <lineage>
        <taxon>Eukaryota</taxon>
        <taxon>Metazoa</taxon>
        <taxon>Chordata</taxon>
        <taxon>Craniata</taxon>
        <taxon>Vertebrata</taxon>
        <taxon>Euteleostomi</taxon>
        <taxon>Actinopterygii</taxon>
        <taxon>Neopterygii</taxon>
        <taxon>Teleostei</taxon>
        <taxon>Ostariophysi</taxon>
        <taxon>Siluriformes</taxon>
        <taxon>Clariidae</taxon>
        <taxon>Clarias</taxon>
    </lineage>
</organism>
<dbReference type="FunFam" id="2.40.10.10:FF:000024">
    <property type="entry name" value="Serine protease 53"/>
    <property type="match status" value="1"/>
</dbReference>
<dbReference type="PROSITE" id="PS00134">
    <property type="entry name" value="TRYPSIN_HIS"/>
    <property type="match status" value="1"/>
</dbReference>
<accession>A0A8J4T9Y7</accession>
<sequence>SLSQLNVCGRAPLNSFILGGQNVSEGDWPWQVTLQRSGKHRGHFCGGSLINKKWVLTAAHCFAKLPRKRNPVTAYLGKVTFTGINSHQVTRRVEKVILHPKYNSTTKDNDIALLRLHASVTFSKYITPVCLAGLDSVLPENTISWVTGWGNVNSTVPSSGLQEAMVPILNEEICRYLLSPGILTTNMICAGYLNGGPRICQGDFGGPLVTKLGAAWIQPGIFSWGKDCSQNNSP</sequence>
<keyword evidence="4" id="KW-0720">Serine protease</keyword>
<feature type="non-terminal residue" evidence="7">
    <location>
        <position position="234"/>
    </location>
</feature>
<proteinExistence type="predicted"/>
<dbReference type="PROSITE" id="PS50240">
    <property type="entry name" value="TRYPSIN_DOM"/>
    <property type="match status" value="1"/>
</dbReference>
<name>A0A8J4T9Y7_CLAMG</name>